<gene>
    <name evidence="17" type="ORF">OCTVUL_1B003117</name>
</gene>
<dbReference type="Proteomes" id="UP001162480">
    <property type="component" value="Chromosome 19"/>
</dbReference>
<feature type="chain" id="PRO_5041382585" description="Store-operated calcium entry-associated regulatory factor" evidence="16">
    <location>
        <begin position="26"/>
        <end position="295"/>
    </location>
</feature>
<dbReference type="Pfam" id="PF06682">
    <property type="entry name" value="SARAF"/>
    <property type="match status" value="1"/>
</dbReference>
<keyword evidence="12 15" id="KW-0472">Membrane</keyword>
<dbReference type="PANTHER" id="PTHR15929">
    <property type="entry name" value="STORE-OPERATED CALCIUM ENTRY-ASSOCIATED REGULATORY FACTOR"/>
    <property type="match status" value="1"/>
</dbReference>
<evidence type="ECO:0000256" key="13">
    <source>
        <dbReference type="ARBA" id="ARBA00031116"/>
    </source>
</evidence>
<evidence type="ECO:0000256" key="3">
    <source>
        <dbReference type="ARBA" id="ARBA00016584"/>
    </source>
</evidence>
<dbReference type="GO" id="GO:0006816">
    <property type="term" value="P:calcium ion transport"/>
    <property type="evidence" value="ECO:0007669"/>
    <property type="project" value="UniProtKB-KW"/>
</dbReference>
<accession>A0AA36BM55</accession>
<dbReference type="AlphaFoldDB" id="A0AA36BM55"/>
<feature type="signal peptide" evidence="16">
    <location>
        <begin position="1"/>
        <end position="25"/>
    </location>
</feature>
<comment type="subcellular location">
    <subcellularLocation>
        <location evidence="1">Endoplasmic reticulum membrane</location>
        <topology evidence="1">Single-pass type I membrane protein</topology>
    </subcellularLocation>
</comment>
<keyword evidence="5" id="KW-0109">Calcium transport</keyword>
<feature type="region of interest" description="Disordered" evidence="14">
    <location>
        <begin position="182"/>
        <end position="203"/>
    </location>
</feature>
<keyword evidence="8" id="KW-0256">Endoplasmic reticulum</keyword>
<evidence type="ECO:0000256" key="14">
    <source>
        <dbReference type="SAM" id="MobiDB-lite"/>
    </source>
</evidence>
<dbReference type="InterPro" id="IPR009567">
    <property type="entry name" value="SARAF"/>
</dbReference>
<protein>
    <recommendedName>
        <fullName evidence="3">Store-operated calcium entry-associated regulatory factor</fullName>
    </recommendedName>
    <alternativeName>
        <fullName evidence="13">Transmembrane protein 66</fullName>
    </alternativeName>
</protein>
<evidence type="ECO:0000256" key="4">
    <source>
        <dbReference type="ARBA" id="ARBA00022448"/>
    </source>
</evidence>
<keyword evidence="18" id="KW-1185">Reference proteome</keyword>
<dbReference type="PANTHER" id="PTHR15929:SF0">
    <property type="entry name" value="STORE-OPERATED CALCIUM ENTRY-ASSOCIATED REGULATORY FACTOR"/>
    <property type="match status" value="1"/>
</dbReference>
<dbReference type="GO" id="GO:2001256">
    <property type="term" value="P:regulation of store-operated calcium entry"/>
    <property type="evidence" value="ECO:0007669"/>
    <property type="project" value="InterPro"/>
</dbReference>
<name>A0AA36BM55_OCTVU</name>
<organism evidence="17 18">
    <name type="scientific">Octopus vulgaris</name>
    <name type="common">Common octopus</name>
    <dbReference type="NCBI Taxonomy" id="6645"/>
    <lineage>
        <taxon>Eukaryota</taxon>
        <taxon>Metazoa</taxon>
        <taxon>Spiralia</taxon>
        <taxon>Lophotrochozoa</taxon>
        <taxon>Mollusca</taxon>
        <taxon>Cephalopoda</taxon>
        <taxon>Coleoidea</taxon>
        <taxon>Octopodiformes</taxon>
        <taxon>Octopoda</taxon>
        <taxon>Incirrata</taxon>
        <taxon>Octopodidae</taxon>
        <taxon>Octopus</taxon>
    </lineage>
</organism>
<evidence type="ECO:0000256" key="1">
    <source>
        <dbReference type="ARBA" id="ARBA00004115"/>
    </source>
</evidence>
<keyword evidence="7 16" id="KW-0732">Signal</keyword>
<keyword evidence="6 15" id="KW-0812">Transmembrane</keyword>
<dbReference type="GO" id="GO:0005789">
    <property type="term" value="C:endoplasmic reticulum membrane"/>
    <property type="evidence" value="ECO:0007669"/>
    <property type="project" value="UniProtKB-SubCell"/>
</dbReference>
<keyword evidence="10 15" id="KW-1133">Transmembrane helix</keyword>
<comment type="similarity">
    <text evidence="2">Belongs to the SARAF family.</text>
</comment>
<evidence type="ECO:0000256" key="12">
    <source>
        <dbReference type="ARBA" id="ARBA00023136"/>
    </source>
</evidence>
<evidence type="ECO:0000256" key="16">
    <source>
        <dbReference type="SAM" id="SignalP"/>
    </source>
</evidence>
<keyword evidence="4" id="KW-0813">Transport</keyword>
<evidence type="ECO:0000256" key="5">
    <source>
        <dbReference type="ARBA" id="ARBA00022568"/>
    </source>
</evidence>
<evidence type="ECO:0000256" key="6">
    <source>
        <dbReference type="ARBA" id="ARBA00022692"/>
    </source>
</evidence>
<dbReference type="EMBL" id="OX597832">
    <property type="protein sequence ID" value="CAI9736960.1"/>
    <property type="molecule type" value="Genomic_DNA"/>
</dbReference>
<reference evidence="17" key="1">
    <citation type="submission" date="2023-08" db="EMBL/GenBank/DDBJ databases">
        <authorList>
            <person name="Alioto T."/>
            <person name="Alioto T."/>
            <person name="Gomez Garrido J."/>
        </authorList>
    </citation>
    <scope>NUCLEOTIDE SEQUENCE</scope>
</reference>
<evidence type="ECO:0000256" key="9">
    <source>
        <dbReference type="ARBA" id="ARBA00022837"/>
    </source>
</evidence>
<feature type="compositionally biased region" description="Low complexity" evidence="14">
    <location>
        <begin position="270"/>
        <end position="287"/>
    </location>
</feature>
<evidence type="ECO:0000256" key="11">
    <source>
        <dbReference type="ARBA" id="ARBA00023065"/>
    </source>
</evidence>
<feature type="region of interest" description="Disordered" evidence="14">
    <location>
        <begin position="270"/>
        <end position="295"/>
    </location>
</feature>
<evidence type="ECO:0000313" key="17">
    <source>
        <dbReference type="EMBL" id="CAI9736960.1"/>
    </source>
</evidence>
<keyword evidence="11" id="KW-0406">Ion transport</keyword>
<evidence type="ECO:0000313" key="18">
    <source>
        <dbReference type="Proteomes" id="UP001162480"/>
    </source>
</evidence>
<sequence length="295" mass="32431">MTEIKRLPALTLILLVLIYGQEIEGRKVLLQDINVITLNNGQMTTARRSSPVAQLKCTGGSAGCRSFIPQTVQCYNRGWDGYDIQWECKTDMDKRYRFGQIVVSCEGYEYADDPYILAGSCGLEYDIDYVNQKGSGSYFNHYSSKHESGFGFGSIFTFLFVIMIIFFVYRTCFATPTHPSSFPGGAQSGPTPSAPPPPYGFRSDYCSGQDAPPPYSSTPHSSTGQQPGFFSGLASGAFLGYLFGNRGGYRSNSYYNDGYQRDWFGSPTGYHSGPSSSFSSSETRTASGFGGTKRR</sequence>
<evidence type="ECO:0000256" key="8">
    <source>
        <dbReference type="ARBA" id="ARBA00022824"/>
    </source>
</evidence>
<evidence type="ECO:0000256" key="2">
    <source>
        <dbReference type="ARBA" id="ARBA00006833"/>
    </source>
</evidence>
<proteinExistence type="inferred from homology"/>
<keyword evidence="9" id="KW-0106">Calcium</keyword>
<evidence type="ECO:0000256" key="7">
    <source>
        <dbReference type="ARBA" id="ARBA00022729"/>
    </source>
</evidence>
<feature type="transmembrane region" description="Helical" evidence="15">
    <location>
        <begin position="149"/>
        <end position="169"/>
    </location>
</feature>
<evidence type="ECO:0000256" key="10">
    <source>
        <dbReference type="ARBA" id="ARBA00022989"/>
    </source>
</evidence>
<evidence type="ECO:0000256" key="15">
    <source>
        <dbReference type="SAM" id="Phobius"/>
    </source>
</evidence>